<dbReference type="SUPFAM" id="SSF81296">
    <property type="entry name" value="E set domains"/>
    <property type="match status" value="1"/>
</dbReference>
<evidence type="ECO:0000256" key="3">
    <source>
        <dbReference type="SAM" id="SignalP"/>
    </source>
</evidence>
<dbReference type="NCBIfam" id="TIGR04183">
    <property type="entry name" value="Por_Secre_tail"/>
    <property type="match status" value="1"/>
</dbReference>
<feature type="signal peptide" evidence="3">
    <location>
        <begin position="1"/>
        <end position="18"/>
    </location>
</feature>
<dbReference type="SMART" id="SM00642">
    <property type="entry name" value="Aamy"/>
    <property type="match status" value="1"/>
</dbReference>
<feature type="domain" description="Glycosyl hydrolase family 13 catalytic" evidence="4">
    <location>
        <begin position="295"/>
        <end position="672"/>
    </location>
</feature>
<reference evidence="6" key="1">
    <citation type="journal article" date="2019" name="Int. J. Syst. Evol. Microbiol.">
        <title>The Global Catalogue of Microorganisms (GCM) 10K type strain sequencing project: providing services to taxonomists for standard genome sequencing and annotation.</title>
        <authorList>
            <consortium name="The Broad Institute Genomics Platform"/>
            <consortium name="The Broad Institute Genome Sequencing Center for Infectious Disease"/>
            <person name="Wu L."/>
            <person name="Ma J."/>
        </authorList>
    </citation>
    <scope>NUCLEOTIDE SEQUENCE [LARGE SCALE GENOMIC DNA]</scope>
    <source>
        <strain evidence="6">CCUG 61485</strain>
    </source>
</reference>
<evidence type="ECO:0000259" key="4">
    <source>
        <dbReference type="SMART" id="SM00642"/>
    </source>
</evidence>
<keyword evidence="2 3" id="KW-0732">Signal</keyword>
<dbReference type="PANTHER" id="PTHR43002">
    <property type="entry name" value="GLYCOGEN DEBRANCHING ENZYME"/>
    <property type="match status" value="1"/>
</dbReference>
<dbReference type="InterPro" id="IPR013783">
    <property type="entry name" value="Ig-like_fold"/>
</dbReference>
<organism evidence="5 6">
    <name type="scientific">Namhaeicola litoreus</name>
    <dbReference type="NCBI Taxonomy" id="1052145"/>
    <lineage>
        <taxon>Bacteria</taxon>
        <taxon>Pseudomonadati</taxon>
        <taxon>Bacteroidota</taxon>
        <taxon>Flavobacteriia</taxon>
        <taxon>Flavobacteriales</taxon>
        <taxon>Flavobacteriaceae</taxon>
        <taxon>Namhaeicola</taxon>
    </lineage>
</organism>
<dbReference type="Gene3D" id="2.60.40.10">
    <property type="entry name" value="Immunoglobulins"/>
    <property type="match status" value="1"/>
</dbReference>
<dbReference type="Pfam" id="PF02922">
    <property type="entry name" value="CBM_48"/>
    <property type="match status" value="1"/>
</dbReference>
<dbReference type="InterPro" id="IPR006047">
    <property type="entry name" value="GH13_cat_dom"/>
</dbReference>
<gene>
    <name evidence="5" type="ORF">ACFQ39_04295</name>
</gene>
<accession>A0ABW3Y257</accession>
<proteinExistence type="inferred from homology"/>
<dbReference type="Gene3D" id="3.20.20.80">
    <property type="entry name" value="Glycosidases"/>
    <property type="match status" value="1"/>
</dbReference>
<evidence type="ECO:0000256" key="2">
    <source>
        <dbReference type="ARBA" id="ARBA00022729"/>
    </source>
</evidence>
<evidence type="ECO:0000256" key="1">
    <source>
        <dbReference type="ARBA" id="ARBA00008061"/>
    </source>
</evidence>
<comment type="caution">
    <text evidence="5">The sequence shown here is derived from an EMBL/GenBank/DDBJ whole genome shotgun (WGS) entry which is preliminary data.</text>
</comment>
<feature type="chain" id="PRO_5046990944" evidence="3">
    <location>
        <begin position="19"/>
        <end position="850"/>
    </location>
</feature>
<dbReference type="InterPro" id="IPR014756">
    <property type="entry name" value="Ig_E-set"/>
</dbReference>
<dbReference type="Pfam" id="PF00128">
    <property type="entry name" value="Alpha-amylase"/>
    <property type="match status" value="2"/>
</dbReference>
<name>A0ABW3Y257_9FLAO</name>
<sequence>MKKLLLLFFLIVVSSVFAQVQNVTFKVEPDPFNEDEQITITVSNVNPSLWGVTDIYLWAWSRKSSDSNDVNSPTNGTWENSNEVQKMTNNGNGTYSISFVPTTFYARTGLESIGFLVKAKNGTGEKKSQDYVAQVGSIEVPPLTEAPLPAGLVDGININPNDPSKVTFVLFAAQKEFVYLLGDFNNWEKNNNYLLKKDSGKNRFWLEISGLTSKTNIRYQYLVDGVIRIADPYSTTILDENNDKFIDEVTYPNLPSYPTGKTSHAVSLFRIGDTPFNWQIKDFQKPAKTDLVIYELLLRDFDVLHSFNAVKERLDYLVELGVNTIELMPVSEFDGNESWGYNPAFHMALDKYYGTPNAFKQLIDECHKRGMAVILDVVYNHATGQHPYFRMWNTSNGGYTGEATTENPFFNRAATHSYSVFNDFNHSKTSTQDYVKRTTQFWIDEYKIDGFRWDLTKGFTQNCSASNETCTNAYQADRVAVLKKYADYQWEIDPNFYVIFEHLGTNQEETEWVNYRLNEGKGIMVWSNLNGSYNEGTMGFNSNGKSDFSWISYLRRGWTVPANIAYMESHDEERLMYKNISFGNSSGSYNVKDLNTALKRNELAGAFYFTVPGPKMIWQFGELGYDLSINTCPDGTINNNCRVSNKPIKWEYFDDVNRKALYDAWTKMLKMKNQLSIFQTDDFTLDVAASTGLKKIQLRDKSQNPEVEYITILGNFGVTTQSITPNFQKTGTWYDLMTEATINVSNVSTPISLAPGEYKIYGSSQVTLSSEIFVNEQFSTLFPNPSTNFFRVGNEVDKVEIYDMLGRKVMQFEGDFNADHRFDTSQLKPALYWLKIYKDQASESRQLIIQ</sequence>
<dbReference type="CDD" id="cd11350">
    <property type="entry name" value="AmyAc_4"/>
    <property type="match status" value="1"/>
</dbReference>
<dbReference type="Proteomes" id="UP001597201">
    <property type="component" value="Unassembled WGS sequence"/>
</dbReference>
<dbReference type="SUPFAM" id="SSF51445">
    <property type="entry name" value="(Trans)glycosidases"/>
    <property type="match status" value="1"/>
</dbReference>
<evidence type="ECO:0000313" key="5">
    <source>
        <dbReference type="EMBL" id="MFD1314824.1"/>
    </source>
</evidence>
<keyword evidence="5" id="KW-0378">Hydrolase</keyword>
<dbReference type="Pfam" id="PF18962">
    <property type="entry name" value="Por_Secre_tail"/>
    <property type="match status" value="1"/>
</dbReference>
<protein>
    <submittedName>
        <fullName evidence="5">Alpha-amylase family glycosyl hydrolase</fullName>
    </submittedName>
</protein>
<dbReference type="InterPro" id="IPR017853">
    <property type="entry name" value="GH"/>
</dbReference>
<dbReference type="InterPro" id="IPR026444">
    <property type="entry name" value="Secre_tail"/>
</dbReference>
<dbReference type="EMBL" id="JBHTMY010000002">
    <property type="protein sequence ID" value="MFD1314824.1"/>
    <property type="molecule type" value="Genomic_DNA"/>
</dbReference>
<dbReference type="GO" id="GO:0016787">
    <property type="term" value="F:hydrolase activity"/>
    <property type="evidence" value="ECO:0007669"/>
    <property type="project" value="UniProtKB-KW"/>
</dbReference>
<evidence type="ECO:0000313" key="6">
    <source>
        <dbReference type="Proteomes" id="UP001597201"/>
    </source>
</evidence>
<comment type="similarity">
    <text evidence="1">Belongs to the glycosyl hydrolase 13 family.</text>
</comment>
<keyword evidence="6" id="KW-1185">Reference proteome</keyword>
<dbReference type="InterPro" id="IPR004193">
    <property type="entry name" value="Glyco_hydro_13_N"/>
</dbReference>
<dbReference type="RefSeq" id="WP_377176750.1">
    <property type="nucleotide sequence ID" value="NZ_JBHTMY010000002.1"/>
</dbReference>